<evidence type="ECO:0000313" key="3">
    <source>
        <dbReference type="Proteomes" id="UP000620104"/>
    </source>
</evidence>
<protein>
    <submittedName>
        <fullName evidence="2">Uncharacterized protein</fullName>
    </submittedName>
</protein>
<proteinExistence type="predicted"/>
<reference evidence="2" key="1">
    <citation type="submission" date="2020-07" db="EMBL/GenBank/DDBJ databases">
        <title>Draft Genome Sequence of a Deep-Sea Yeast, Naganishia (Cryptococcus) liquefaciens strain N6.</title>
        <authorList>
            <person name="Han Y.W."/>
            <person name="Kajitani R."/>
            <person name="Morimoto H."/>
            <person name="Parhat M."/>
            <person name="Tsubouchi H."/>
            <person name="Bakenova O."/>
            <person name="Ogata M."/>
            <person name="Argunhan B."/>
            <person name="Aoki R."/>
            <person name="Kajiwara S."/>
            <person name="Itoh T."/>
            <person name="Iwasaki H."/>
        </authorList>
    </citation>
    <scope>NUCLEOTIDE SEQUENCE</scope>
    <source>
        <strain evidence="2">N6</strain>
    </source>
</reference>
<evidence type="ECO:0000313" key="2">
    <source>
        <dbReference type="EMBL" id="GHJ90274.1"/>
    </source>
</evidence>
<feature type="region of interest" description="Disordered" evidence="1">
    <location>
        <begin position="193"/>
        <end position="284"/>
    </location>
</feature>
<comment type="caution">
    <text evidence="2">The sequence shown here is derived from an EMBL/GenBank/DDBJ whole genome shotgun (WGS) entry which is preliminary data.</text>
</comment>
<sequence length="284" mass="30858">MDLKHILNPSNNDSAQLSLTHPLDADMDKTQRKKPDQRDPGLIELLERLIQSAIMDDLQPSLEPVEKANLRLQLLEGTAFLKNLQSSPHNKSTLISFNQLEGACKKLKMNSMCTDGVTSAKLDQVIQDLQALKERWQCERKSRGKRGSSISLKPWTASSSTSATVSPNSPSLSSGRDSRLAFDLVAVGLSGKTYELPPTKRQRRSASSKQGLTSPRPVSGLTKRIERSTEGSISPGCTAENSVNSTAGGNRACDEDSDSSASPSSIRAPRSLEETSKTFCNSEQ</sequence>
<dbReference type="Proteomes" id="UP000620104">
    <property type="component" value="Unassembled WGS sequence"/>
</dbReference>
<gene>
    <name evidence="2" type="ORF">NliqN6_6676</name>
</gene>
<feature type="compositionally biased region" description="Low complexity" evidence="1">
    <location>
        <begin position="156"/>
        <end position="171"/>
    </location>
</feature>
<organism evidence="2 3">
    <name type="scientific">Naganishia liquefaciens</name>
    <dbReference type="NCBI Taxonomy" id="104408"/>
    <lineage>
        <taxon>Eukaryota</taxon>
        <taxon>Fungi</taxon>
        <taxon>Dikarya</taxon>
        <taxon>Basidiomycota</taxon>
        <taxon>Agaricomycotina</taxon>
        <taxon>Tremellomycetes</taxon>
        <taxon>Filobasidiales</taxon>
        <taxon>Filobasidiaceae</taxon>
        <taxon>Naganishia</taxon>
    </lineage>
</organism>
<dbReference type="EMBL" id="BLZA01000058">
    <property type="protein sequence ID" value="GHJ90274.1"/>
    <property type="molecule type" value="Genomic_DNA"/>
</dbReference>
<name>A0A8H3U1V6_9TREE</name>
<feature type="region of interest" description="Disordered" evidence="1">
    <location>
        <begin position="138"/>
        <end position="176"/>
    </location>
</feature>
<dbReference type="AlphaFoldDB" id="A0A8H3U1V6"/>
<keyword evidence="3" id="KW-1185">Reference proteome</keyword>
<evidence type="ECO:0000256" key="1">
    <source>
        <dbReference type="SAM" id="MobiDB-lite"/>
    </source>
</evidence>
<accession>A0A8H3U1V6</accession>
<feature type="compositionally biased region" description="Low complexity" evidence="1">
    <location>
        <begin position="259"/>
        <end position="269"/>
    </location>
</feature>
<feature type="compositionally biased region" description="Polar residues" evidence="1">
    <location>
        <begin position="239"/>
        <end position="248"/>
    </location>
</feature>